<dbReference type="InterPro" id="IPR014001">
    <property type="entry name" value="Helicase_ATP-bd"/>
</dbReference>
<accession>A0A931G911</accession>
<dbReference type="GO" id="GO:0003677">
    <property type="term" value="F:DNA binding"/>
    <property type="evidence" value="ECO:0007669"/>
    <property type="project" value="InterPro"/>
</dbReference>
<evidence type="ECO:0000256" key="1">
    <source>
        <dbReference type="SAM" id="MobiDB-lite"/>
    </source>
</evidence>
<organism evidence="3 4">
    <name type="scientific">Arthrobacter terrae</name>
    <dbReference type="NCBI Taxonomy" id="2935737"/>
    <lineage>
        <taxon>Bacteria</taxon>
        <taxon>Bacillati</taxon>
        <taxon>Actinomycetota</taxon>
        <taxon>Actinomycetes</taxon>
        <taxon>Micrococcales</taxon>
        <taxon>Micrococcaceae</taxon>
        <taxon>Arthrobacter</taxon>
    </lineage>
</organism>
<feature type="compositionally biased region" description="Polar residues" evidence="1">
    <location>
        <begin position="35"/>
        <end position="54"/>
    </location>
</feature>
<dbReference type="InterPro" id="IPR050742">
    <property type="entry name" value="Helicase_Restrict-Modif_Enz"/>
</dbReference>
<feature type="region of interest" description="Disordered" evidence="1">
    <location>
        <begin position="33"/>
        <end position="67"/>
    </location>
</feature>
<dbReference type="PANTHER" id="PTHR47396:SF1">
    <property type="entry name" value="ATP-DEPENDENT HELICASE IRC3-RELATED"/>
    <property type="match status" value="1"/>
</dbReference>
<dbReference type="CDD" id="cd18785">
    <property type="entry name" value="SF2_C"/>
    <property type="match status" value="1"/>
</dbReference>
<dbReference type="InterPro" id="IPR054347">
    <property type="entry name" value="TOTE_primase"/>
</dbReference>
<dbReference type="SUPFAM" id="SSF52540">
    <property type="entry name" value="P-loop containing nucleoside triphosphate hydrolases"/>
    <property type="match status" value="2"/>
</dbReference>
<dbReference type="PANTHER" id="PTHR47396">
    <property type="entry name" value="TYPE I RESTRICTION ENZYME ECOKI R PROTEIN"/>
    <property type="match status" value="1"/>
</dbReference>
<keyword evidence="4" id="KW-1185">Reference proteome</keyword>
<dbReference type="Pfam" id="PF04851">
    <property type="entry name" value="ResIII"/>
    <property type="match status" value="1"/>
</dbReference>
<reference evidence="3 4" key="1">
    <citation type="submission" date="2020-11" db="EMBL/GenBank/DDBJ databases">
        <title>Arthrobacter antarcticus sp. nov., isolated from Antarctic Soil.</title>
        <authorList>
            <person name="Li J."/>
        </authorList>
    </citation>
    <scope>NUCLEOTIDE SEQUENCE [LARGE SCALE GENOMIC DNA]</scope>
    <source>
        <strain evidence="3 4">Z1-20</strain>
    </source>
</reference>
<dbReference type="GO" id="GO:0005829">
    <property type="term" value="C:cytosol"/>
    <property type="evidence" value="ECO:0007669"/>
    <property type="project" value="TreeGrafter"/>
</dbReference>
<dbReference type="CDD" id="cd17926">
    <property type="entry name" value="DEXHc_RE"/>
    <property type="match status" value="1"/>
</dbReference>
<name>A0A931G911_9MICC</name>
<dbReference type="EMBL" id="JADNYM010000020">
    <property type="protein sequence ID" value="MBG0740729.1"/>
    <property type="molecule type" value="Genomic_DNA"/>
</dbReference>
<dbReference type="InterPro" id="IPR027417">
    <property type="entry name" value="P-loop_NTPase"/>
</dbReference>
<proteinExistence type="predicted"/>
<dbReference type="GO" id="GO:0004386">
    <property type="term" value="F:helicase activity"/>
    <property type="evidence" value="ECO:0007669"/>
    <property type="project" value="UniProtKB-KW"/>
</dbReference>
<evidence type="ECO:0000259" key="2">
    <source>
        <dbReference type="PROSITE" id="PS51192"/>
    </source>
</evidence>
<protein>
    <submittedName>
        <fullName evidence="3">DEAD/DEAH box helicase</fullName>
    </submittedName>
</protein>
<evidence type="ECO:0000313" key="3">
    <source>
        <dbReference type="EMBL" id="MBG0740729.1"/>
    </source>
</evidence>
<dbReference type="InterPro" id="IPR006935">
    <property type="entry name" value="Helicase/UvrB_N"/>
</dbReference>
<dbReference type="Pfam" id="PF22548">
    <property type="entry name" value="AEP-TOTE"/>
    <property type="match status" value="1"/>
</dbReference>
<dbReference type="PROSITE" id="PS51192">
    <property type="entry name" value="HELICASE_ATP_BIND_1"/>
    <property type="match status" value="1"/>
</dbReference>
<dbReference type="Gene3D" id="3.40.50.300">
    <property type="entry name" value="P-loop containing nucleotide triphosphate hydrolases"/>
    <property type="match status" value="2"/>
</dbReference>
<keyword evidence="3" id="KW-0378">Hydrolase</keyword>
<dbReference type="AlphaFoldDB" id="A0A931G911"/>
<dbReference type="SMART" id="SM00487">
    <property type="entry name" value="DEXDc"/>
    <property type="match status" value="1"/>
</dbReference>
<sequence length="850" mass="92919">MAPLQPTSRWQRTTSTAVPGVLLGCACRSLGGQKTAPTSLSRQNGAVTDNTSELPEQDPLPGLNSDRDPALARELAELRLDNARLRKLLELSAEEAGAAHPDQPVLAVTMPVGPVTMHSAPETKVLFFENLFRCRNDVYATRWENTQDGRSGWVPAVAGGWRKGTPRERVAFLKLTPAVVADHLTGAKHIGLYPLTEKDTCWWLAADFDGRAAMMDALAYVKAARFRGIPAALEISQSGRGAHVWIFFTEAIPATTARQLGTGLIHEAMGLRGSMSLSSYDRLFPSQDAHTGKGMGNLIAAPLNGKRRNSDGTTLFLDTTTLEPFEDQWAYLSSLDRLTPSAVNGQIRRLPSVRLGNEVRRLQLPPSSKIVPRPAMVVQATFASRLTIRSSDLGPAMISAIKHAASLANPEFYDRQRQRRSIWNIPRYLHFYDETLEGDLIIPRGLLSLLKGLVESAGSTLRLVDQRTPGTPQDLEFHGVLRPEQQQALDAIENIEHGILVATPGAGKTVIACAAVAHRGVSTLVLVDRKALADQWRKMIHELMGEKPGQIGGGRSKTTGRIDVALLPTLARRDNVAELTAGYGFVIADECHHVPAAAFSHVMNQMPAKHWLGLTATPYRRDKLDALMYHQLGDVVHTIIPVPAQQLPRHEREIPAPTPALELHRTKYFYTGDADPSVPGGISEIYRDLVSNEARLQLIYDDVLNAYAANSRILLLTTWKAHLELFRVRFAGAGLEPVVLSGGMKKAETRAAVELLDAADPGKPLLVLGTGSFIGEGFDCPKLDTLFLAAPISFKGRLVQYAGRITRPFPGKTQASIHDYYDELTPVLASSLAKRAPGYISLGFPDPRRM</sequence>
<evidence type="ECO:0000313" key="4">
    <source>
        <dbReference type="Proteomes" id="UP000655366"/>
    </source>
</evidence>
<keyword evidence="3" id="KW-0347">Helicase</keyword>
<dbReference type="GO" id="GO:0005524">
    <property type="term" value="F:ATP binding"/>
    <property type="evidence" value="ECO:0007669"/>
    <property type="project" value="InterPro"/>
</dbReference>
<dbReference type="GO" id="GO:0016787">
    <property type="term" value="F:hydrolase activity"/>
    <property type="evidence" value="ECO:0007669"/>
    <property type="project" value="InterPro"/>
</dbReference>
<dbReference type="Proteomes" id="UP000655366">
    <property type="component" value="Unassembled WGS sequence"/>
</dbReference>
<feature type="domain" description="Helicase ATP-binding" evidence="2">
    <location>
        <begin position="489"/>
        <end position="636"/>
    </location>
</feature>
<keyword evidence="3" id="KW-0067">ATP-binding</keyword>
<gene>
    <name evidence="3" type="ORF">IV500_15245</name>
</gene>
<comment type="caution">
    <text evidence="3">The sequence shown here is derived from an EMBL/GenBank/DDBJ whole genome shotgun (WGS) entry which is preliminary data.</text>
</comment>
<keyword evidence="3" id="KW-0547">Nucleotide-binding</keyword>